<dbReference type="SUPFAM" id="SSF53474">
    <property type="entry name" value="alpha/beta-Hydrolases"/>
    <property type="match status" value="1"/>
</dbReference>
<dbReference type="PANTHER" id="PTHR48081:SF13">
    <property type="entry name" value="ALPHA_BETA HYDROLASE"/>
    <property type="match status" value="1"/>
</dbReference>
<dbReference type="InterPro" id="IPR049492">
    <property type="entry name" value="BD-FAE-like_dom"/>
</dbReference>
<reference evidence="3 4" key="1">
    <citation type="journal article" date="2019" name="Int. J. Syst. Evol. Microbiol.">
        <title>The Global Catalogue of Microorganisms (GCM) 10K type strain sequencing project: providing services to taxonomists for standard genome sequencing and annotation.</title>
        <authorList>
            <consortium name="The Broad Institute Genomics Platform"/>
            <consortium name="The Broad Institute Genome Sequencing Center for Infectious Disease"/>
            <person name="Wu L."/>
            <person name="Ma J."/>
        </authorList>
    </citation>
    <scope>NUCLEOTIDE SEQUENCE [LARGE SCALE GENOMIC DNA]</scope>
    <source>
        <strain evidence="3 4">JCM 15591</strain>
    </source>
</reference>
<comment type="caution">
    <text evidence="3">The sequence shown here is derived from an EMBL/GenBank/DDBJ whole genome shotgun (WGS) entry which is preliminary data.</text>
</comment>
<sequence length="300" mass="32595">MILMDLRDLRPPVEDGPWPPITHFPPMTQRPVDGAQSWSGLSYALIDGYRPLVMDVHVPLGVAHAPVVLWVHGGGWATGDRRHTPLQWGQQRMFERLLGAGLAVATPDYRLTAEAALPAPVHDLTAAVRYLRHYATQLRLDTDRIGVWGDSAGAHLVTLAGLAGSAGIRDPWLLGEAGVAGERTDVRAIVYWYGASDLTVLPDLQALLWPDADPDHRAELARRCSPVTYLRPDSPPLLVMHGDRDTMAPLDQAVRLKQAADAAGATCELVVVPGAEHVFLGAAIEPQWDHAIAFLTSQLT</sequence>
<keyword evidence="1" id="KW-0378">Hydrolase</keyword>
<proteinExistence type="predicted"/>
<dbReference type="Proteomes" id="UP001501475">
    <property type="component" value="Unassembled WGS sequence"/>
</dbReference>
<evidence type="ECO:0000256" key="1">
    <source>
        <dbReference type="ARBA" id="ARBA00022801"/>
    </source>
</evidence>
<accession>A0ABN2KWS0</accession>
<dbReference type="EMBL" id="BAAAPN010000057">
    <property type="protein sequence ID" value="GAA1767438.1"/>
    <property type="molecule type" value="Genomic_DNA"/>
</dbReference>
<protein>
    <recommendedName>
        <fullName evidence="2">BD-FAE-like domain-containing protein</fullName>
    </recommendedName>
</protein>
<dbReference type="Pfam" id="PF20434">
    <property type="entry name" value="BD-FAE"/>
    <property type="match status" value="1"/>
</dbReference>
<organism evidence="3 4">
    <name type="scientific">Nostocoides vanveenii</name>
    <dbReference type="NCBI Taxonomy" id="330835"/>
    <lineage>
        <taxon>Bacteria</taxon>
        <taxon>Bacillati</taxon>
        <taxon>Actinomycetota</taxon>
        <taxon>Actinomycetes</taxon>
        <taxon>Micrococcales</taxon>
        <taxon>Intrasporangiaceae</taxon>
        <taxon>Nostocoides</taxon>
    </lineage>
</organism>
<name>A0ABN2KWS0_9MICO</name>
<evidence type="ECO:0000313" key="3">
    <source>
        <dbReference type="EMBL" id="GAA1767438.1"/>
    </source>
</evidence>
<evidence type="ECO:0000259" key="2">
    <source>
        <dbReference type="Pfam" id="PF20434"/>
    </source>
</evidence>
<evidence type="ECO:0000313" key="4">
    <source>
        <dbReference type="Proteomes" id="UP001501475"/>
    </source>
</evidence>
<dbReference type="Gene3D" id="3.40.50.1820">
    <property type="entry name" value="alpha/beta hydrolase"/>
    <property type="match status" value="1"/>
</dbReference>
<dbReference type="PANTHER" id="PTHR48081">
    <property type="entry name" value="AB HYDROLASE SUPERFAMILY PROTEIN C4A8.06C"/>
    <property type="match status" value="1"/>
</dbReference>
<dbReference type="InterPro" id="IPR050300">
    <property type="entry name" value="GDXG_lipolytic_enzyme"/>
</dbReference>
<dbReference type="InterPro" id="IPR029058">
    <property type="entry name" value="AB_hydrolase_fold"/>
</dbReference>
<gene>
    <name evidence="3" type="ORF">GCM10009810_27690</name>
</gene>
<feature type="domain" description="BD-FAE-like" evidence="2">
    <location>
        <begin position="54"/>
        <end position="258"/>
    </location>
</feature>
<keyword evidence="4" id="KW-1185">Reference proteome</keyword>